<organism evidence="1 2">
    <name type="scientific">Fusobacterium vincentii 3_1_36A2</name>
    <dbReference type="NCBI Taxonomy" id="469604"/>
    <lineage>
        <taxon>Bacteria</taxon>
        <taxon>Fusobacteriati</taxon>
        <taxon>Fusobacteriota</taxon>
        <taxon>Fusobacteriia</taxon>
        <taxon>Fusobacteriales</taxon>
        <taxon>Fusobacteriaceae</taxon>
        <taxon>Fusobacterium</taxon>
    </lineage>
</organism>
<dbReference type="HOGENOM" id="CLU_103290_0_0_0"/>
<dbReference type="EMBL" id="CP003700">
    <property type="protein sequence ID" value="EEU32608.1"/>
    <property type="molecule type" value="Genomic_DNA"/>
</dbReference>
<evidence type="ECO:0000313" key="2">
    <source>
        <dbReference type="Proteomes" id="UP000016231"/>
    </source>
</evidence>
<dbReference type="RefSeq" id="WP_008799586.1">
    <property type="nucleotide sequence ID" value="NC_022196.1"/>
</dbReference>
<evidence type="ECO:0000313" key="1">
    <source>
        <dbReference type="EMBL" id="EEU32608.1"/>
    </source>
</evidence>
<accession>C7XPG6</accession>
<dbReference type="Proteomes" id="UP000016231">
    <property type="component" value="Chromosome"/>
</dbReference>
<name>C7XPG6_FUSVC</name>
<dbReference type="AlphaFoldDB" id="C7XPG6"/>
<dbReference type="STRING" id="469604.HMPREF0946_00681"/>
<reference evidence="1 2" key="1">
    <citation type="submission" date="2013-08" db="EMBL/GenBank/DDBJ databases">
        <title>The Genome Sequence of Fusobacterium sp. 3_1_36A2.</title>
        <authorList>
            <consortium name="The Broad Institute Genome Sequencing Platform"/>
            <person name="Earl A."/>
            <person name="Ward D."/>
            <person name="Feldgarden M."/>
            <person name="Gevers D."/>
            <person name="Strauss J."/>
            <person name="White A."/>
            <person name="Allen-Vercoe E."/>
            <person name="Walker B."/>
            <person name="Young S.K."/>
            <person name="Zeng Q."/>
            <person name="Gargeya S."/>
            <person name="Fitzgerald M."/>
            <person name="Haas B."/>
            <person name="Abouelleil A."/>
            <person name="Alvarado L."/>
            <person name="Arachchi H.M."/>
            <person name="Berlin A.M."/>
            <person name="Chapman S.B."/>
            <person name="Goldberg J."/>
            <person name="Griggs A."/>
            <person name="Gujja S."/>
            <person name="Hansen M."/>
            <person name="Howarth C."/>
            <person name="Imamovic A."/>
            <person name="Larimer J."/>
            <person name="McCowen C."/>
            <person name="Montmayeur A."/>
            <person name="Murphy C."/>
            <person name="Neiman D."/>
            <person name="Pearson M."/>
            <person name="Priest M."/>
            <person name="Roberts A."/>
            <person name="Saif S."/>
            <person name="Shea T."/>
            <person name="Sisk P."/>
            <person name="Sykes S."/>
            <person name="Wortman J."/>
            <person name="Nusbaum C."/>
            <person name="Birren B."/>
        </authorList>
    </citation>
    <scope>NUCLEOTIDE SEQUENCE [LARGE SCALE GENOMIC DNA]</scope>
    <source>
        <strain evidence="1 2">3_1_36A2</strain>
    </source>
</reference>
<protein>
    <submittedName>
        <fullName evidence="1">Uncharacterized protein</fullName>
    </submittedName>
</protein>
<sequence length="214" mass="24541">MSLIVILAFSACQTLSYIKQKTETIQLVVKGEDNNVYMLGKYYDYQFAGKDADRLIRLSNFPKDLNFSKEQLKNSRIIISVRQNGEVSFTAGAEIIVKKKSGNNSKYENEQKNFYNNLKNELDIRKIRYKIVENDEYWIVRLTNAPVFDGKAVTLQNRDEFLQKGKGQLLNIPAELYITDPPSSTKEEIYGSSYSTCYGSVSYTSSYYNSTNNT</sequence>
<gene>
    <name evidence="1" type="ORF">HMPREF0946_00681</name>
</gene>
<proteinExistence type="predicted"/>
<dbReference type="KEGG" id="fnc:HMPREF0946_00681"/>